<accession>A0ABR1T663</accession>
<proteinExistence type="predicted"/>
<keyword evidence="2" id="KW-1185">Reference proteome</keyword>
<gene>
    <name evidence="1" type="ORF">PG993_006595</name>
</gene>
<dbReference type="Proteomes" id="UP001444661">
    <property type="component" value="Unassembled WGS sequence"/>
</dbReference>
<evidence type="ECO:0000313" key="2">
    <source>
        <dbReference type="Proteomes" id="UP001444661"/>
    </source>
</evidence>
<sequence length="59" mass="6592">MTTAISKETWRVCSESRSATRRAPYAPTRGSGLEHLVTDFQGSRFFTVSTNHESLKKCA</sequence>
<comment type="caution">
    <text evidence="1">The sequence shown here is derived from an EMBL/GenBank/DDBJ whole genome shotgun (WGS) entry which is preliminary data.</text>
</comment>
<name>A0ABR1T663_9PEZI</name>
<evidence type="ECO:0008006" key="3">
    <source>
        <dbReference type="Google" id="ProtNLM"/>
    </source>
</evidence>
<organism evidence="1 2">
    <name type="scientific">Apiospora rasikravindrae</name>
    <dbReference type="NCBI Taxonomy" id="990691"/>
    <lineage>
        <taxon>Eukaryota</taxon>
        <taxon>Fungi</taxon>
        <taxon>Dikarya</taxon>
        <taxon>Ascomycota</taxon>
        <taxon>Pezizomycotina</taxon>
        <taxon>Sordariomycetes</taxon>
        <taxon>Xylariomycetidae</taxon>
        <taxon>Amphisphaeriales</taxon>
        <taxon>Apiosporaceae</taxon>
        <taxon>Apiospora</taxon>
    </lineage>
</organism>
<dbReference type="EMBL" id="JAQQWK010000005">
    <property type="protein sequence ID" value="KAK8042072.1"/>
    <property type="molecule type" value="Genomic_DNA"/>
</dbReference>
<evidence type="ECO:0000313" key="1">
    <source>
        <dbReference type="EMBL" id="KAK8042072.1"/>
    </source>
</evidence>
<protein>
    <recommendedName>
        <fullName evidence="3">DUF397 domain-containing protein</fullName>
    </recommendedName>
</protein>
<reference evidence="1 2" key="1">
    <citation type="submission" date="2023-01" db="EMBL/GenBank/DDBJ databases">
        <title>Analysis of 21 Apiospora genomes using comparative genomics revels a genus with tremendous synthesis potential of carbohydrate active enzymes and secondary metabolites.</title>
        <authorList>
            <person name="Sorensen T."/>
        </authorList>
    </citation>
    <scope>NUCLEOTIDE SEQUENCE [LARGE SCALE GENOMIC DNA]</scope>
    <source>
        <strain evidence="1 2">CBS 33761</strain>
    </source>
</reference>